<dbReference type="InterPro" id="IPR050664">
    <property type="entry name" value="Octanoyltrans_LipM/LipL"/>
</dbReference>
<dbReference type="CDD" id="cd16443">
    <property type="entry name" value="LplA"/>
    <property type="match status" value="1"/>
</dbReference>
<dbReference type="AlphaFoldDB" id="A0A917B2A3"/>
<dbReference type="Proteomes" id="UP000660110">
    <property type="component" value="Unassembled WGS sequence"/>
</dbReference>
<accession>A0A917B2A3</accession>
<reference evidence="2" key="1">
    <citation type="journal article" date="2014" name="Int. J. Syst. Evol. Microbiol.">
        <title>Complete genome sequence of Corynebacterium casei LMG S-19264T (=DSM 44701T), isolated from a smear-ripened cheese.</title>
        <authorList>
            <consortium name="US DOE Joint Genome Institute (JGI-PGF)"/>
            <person name="Walter F."/>
            <person name="Albersmeier A."/>
            <person name="Kalinowski J."/>
            <person name="Ruckert C."/>
        </authorList>
    </citation>
    <scope>NUCLEOTIDE SEQUENCE</scope>
    <source>
        <strain evidence="2">CGMCC 1.12153</strain>
    </source>
</reference>
<dbReference type="RefSeq" id="WP_188376744.1">
    <property type="nucleotide sequence ID" value="NZ_BMEL01000001.1"/>
</dbReference>
<dbReference type="Pfam" id="PF21948">
    <property type="entry name" value="LplA-B_cat"/>
    <property type="match status" value="1"/>
</dbReference>
<dbReference type="GO" id="GO:0009249">
    <property type="term" value="P:protein lipoylation"/>
    <property type="evidence" value="ECO:0007669"/>
    <property type="project" value="UniProtKB-ARBA"/>
</dbReference>
<dbReference type="Gene3D" id="3.30.930.10">
    <property type="entry name" value="Bira Bifunctional Protein, Domain 2"/>
    <property type="match status" value="1"/>
</dbReference>
<keyword evidence="3" id="KW-1185">Reference proteome</keyword>
<evidence type="ECO:0000313" key="2">
    <source>
        <dbReference type="EMBL" id="GGF16776.1"/>
    </source>
</evidence>
<dbReference type="InterPro" id="IPR045864">
    <property type="entry name" value="aa-tRNA-synth_II/BPL/LPL"/>
</dbReference>
<sequence>METWSFVDSGHLSPALNMALDEALMNWHSEGKVPPVLRFYGWKPAGLSVGYFQKVQGRIDLEGVKRNGYELVRRQTGGRAVLHDDELTYSIIVSEDHPQMPASVKEAYLVLSQGLLEGFKELTINAEFAIPEEKLNSTGSAVCFEEPSWYELIVDGKKAAGSAQTRKKGVILQHGSIPINVDENKLFDMFIYKNERIKERARKSFADKAIAINDIIDQPVDYQTTRNAFKTGFEKGLNIELQPLEISEGQWKEIYELSEKKYSSDEWNYSR</sequence>
<reference evidence="2" key="2">
    <citation type="submission" date="2020-09" db="EMBL/GenBank/DDBJ databases">
        <authorList>
            <person name="Sun Q."/>
            <person name="Zhou Y."/>
        </authorList>
    </citation>
    <scope>NUCLEOTIDE SEQUENCE</scope>
    <source>
        <strain evidence="2">CGMCC 1.12153</strain>
    </source>
</reference>
<dbReference type="GO" id="GO:0140096">
    <property type="term" value="F:catalytic activity, acting on a protein"/>
    <property type="evidence" value="ECO:0007669"/>
    <property type="project" value="UniProtKB-ARBA"/>
</dbReference>
<dbReference type="InterPro" id="IPR004143">
    <property type="entry name" value="BPL_LPL_catalytic"/>
</dbReference>
<feature type="domain" description="BPL/LPL catalytic" evidence="1">
    <location>
        <begin position="31"/>
        <end position="241"/>
    </location>
</feature>
<dbReference type="EMBL" id="BMEL01000001">
    <property type="protein sequence ID" value="GGF16776.1"/>
    <property type="molecule type" value="Genomic_DNA"/>
</dbReference>
<proteinExistence type="predicted"/>
<dbReference type="PANTHER" id="PTHR43679:SF2">
    <property type="entry name" value="OCTANOYL-[GCVH]:PROTEIN N-OCTANOYLTRANSFERASE"/>
    <property type="match status" value="1"/>
</dbReference>
<comment type="caution">
    <text evidence="2">The sequence shown here is derived from an EMBL/GenBank/DDBJ whole genome shotgun (WGS) entry which is preliminary data.</text>
</comment>
<protein>
    <submittedName>
        <fullName evidence="2">Octanoyltransferase LipM</fullName>
    </submittedName>
</protein>
<organism evidence="2 3">
    <name type="scientific">Halobacillus andaensis</name>
    <dbReference type="NCBI Taxonomy" id="1176239"/>
    <lineage>
        <taxon>Bacteria</taxon>
        <taxon>Bacillati</taxon>
        <taxon>Bacillota</taxon>
        <taxon>Bacilli</taxon>
        <taxon>Bacillales</taxon>
        <taxon>Bacillaceae</taxon>
        <taxon>Halobacillus</taxon>
    </lineage>
</organism>
<dbReference type="PANTHER" id="PTHR43679">
    <property type="entry name" value="OCTANOYLTRANSFERASE LIPM-RELATED"/>
    <property type="match status" value="1"/>
</dbReference>
<evidence type="ECO:0000259" key="1">
    <source>
        <dbReference type="PROSITE" id="PS51733"/>
    </source>
</evidence>
<dbReference type="SUPFAM" id="SSF55681">
    <property type="entry name" value="Class II aaRS and biotin synthetases"/>
    <property type="match status" value="1"/>
</dbReference>
<dbReference type="GO" id="GO:0016740">
    <property type="term" value="F:transferase activity"/>
    <property type="evidence" value="ECO:0007669"/>
    <property type="project" value="UniProtKB-ARBA"/>
</dbReference>
<evidence type="ECO:0000313" key="3">
    <source>
        <dbReference type="Proteomes" id="UP000660110"/>
    </source>
</evidence>
<dbReference type="PROSITE" id="PS51733">
    <property type="entry name" value="BPL_LPL_CATALYTIC"/>
    <property type="match status" value="1"/>
</dbReference>
<name>A0A917B2A3_HALAA</name>
<gene>
    <name evidence="2" type="primary">lipM</name>
    <name evidence="2" type="ORF">GCM10010954_14290</name>
</gene>